<dbReference type="InterPro" id="IPR007278">
    <property type="entry name" value="DUF397"/>
</dbReference>
<keyword evidence="3" id="KW-1185">Reference proteome</keyword>
<protein>
    <submittedName>
        <fullName evidence="2">DUF397 domain-containing protein</fullName>
    </submittedName>
</protein>
<evidence type="ECO:0000313" key="3">
    <source>
        <dbReference type="Proteomes" id="UP000565715"/>
    </source>
</evidence>
<dbReference type="Proteomes" id="UP000565715">
    <property type="component" value="Unassembled WGS sequence"/>
</dbReference>
<dbReference type="AlphaFoldDB" id="A0A846XIK2"/>
<dbReference type="EMBL" id="JAAXOO010000005">
    <property type="protein sequence ID" value="NKY35337.1"/>
    <property type="molecule type" value="Genomic_DNA"/>
</dbReference>
<accession>A0A846XIK2</accession>
<feature type="domain" description="DUF397" evidence="1">
    <location>
        <begin position="8"/>
        <end position="59"/>
    </location>
</feature>
<evidence type="ECO:0000313" key="2">
    <source>
        <dbReference type="EMBL" id="NKY35337.1"/>
    </source>
</evidence>
<evidence type="ECO:0000259" key="1">
    <source>
        <dbReference type="Pfam" id="PF04149"/>
    </source>
</evidence>
<dbReference type="Pfam" id="PF04149">
    <property type="entry name" value="DUF397"/>
    <property type="match status" value="1"/>
</dbReference>
<dbReference type="RefSeq" id="WP_068042412.1">
    <property type="nucleotide sequence ID" value="NZ_JAAXOO010000005.1"/>
</dbReference>
<reference evidence="2 3" key="1">
    <citation type="submission" date="2020-04" db="EMBL/GenBank/DDBJ databases">
        <title>MicrobeNet Type strains.</title>
        <authorList>
            <person name="Nicholson A.C."/>
        </authorList>
    </citation>
    <scope>NUCLEOTIDE SEQUENCE [LARGE SCALE GENOMIC DNA]</scope>
    <source>
        <strain evidence="2 3">DSM 45078</strain>
    </source>
</reference>
<sequence length="63" mass="6705">MRTDLSGASWFKSSYSQHGGECVEVAHTADAVGVRDSKNPAGFALIFAPAEWDAFLRTISTGS</sequence>
<name>A0A846XIK2_9NOCA</name>
<comment type="caution">
    <text evidence="2">The sequence shown here is derived from an EMBL/GenBank/DDBJ whole genome shotgun (WGS) entry which is preliminary data.</text>
</comment>
<gene>
    <name evidence="2" type="ORF">HGA13_20020</name>
</gene>
<organism evidence="2 3">
    <name type="scientific">Nocardia speluncae</name>
    <dbReference type="NCBI Taxonomy" id="419477"/>
    <lineage>
        <taxon>Bacteria</taxon>
        <taxon>Bacillati</taxon>
        <taxon>Actinomycetota</taxon>
        <taxon>Actinomycetes</taxon>
        <taxon>Mycobacteriales</taxon>
        <taxon>Nocardiaceae</taxon>
        <taxon>Nocardia</taxon>
    </lineage>
</organism>
<proteinExistence type="predicted"/>